<evidence type="ECO:0000313" key="2">
    <source>
        <dbReference type="EMBL" id="KAF3005772.1"/>
    </source>
</evidence>
<gene>
    <name evidence="2" type="ORF">E8E13_007236</name>
</gene>
<accession>A0A9P4THC7</accession>
<dbReference type="AlphaFoldDB" id="A0A9P4THC7"/>
<comment type="caution">
    <text evidence="2">The sequence shown here is derived from an EMBL/GenBank/DDBJ whole genome shotgun (WGS) entry which is preliminary data.</text>
</comment>
<dbReference type="Pfam" id="PF03962">
    <property type="entry name" value="Mnd1"/>
    <property type="match status" value="1"/>
</dbReference>
<evidence type="ECO:0000313" key="3">
    <source>
        <dbReference type="Proteomes" id="UP000801428"/>
    </source>
</evidence>
<keyword evidence="3" id="KW-1185">Reference proteome</keyword>
<name>A0A9P4THC7_CURKU</name>
<evidence type="ECO:0000259" key="1">
    <source>
        <dbReference type="Pfam" id="PF03962"/>
    </source>
</evidence>
<proteinExistence type="predicted"/>
<dbReference type="EMBL" id="SWKU01000006">
    <property type="protein sequence ID" value="KAF3005772.1"/>
    <property type="molecule type" value="Genomic_DNA"/>
</dbReference>
<sequence>MPPKTNVNAQKQEMILAWFRKTGLAYSIKDLEKLLPSVASINGMAVKEYIQALLGDDSINTEKISNVGWYWSFSSQTKREREKVLAKAQELHDKASAASAELQKKVDQAGAARAEDEGLLAGTGGDRKALVIKHDELHHHVEKLRLELATYSEHDPVELSRKTEETRRLRAAVEQSTEHIYCMEGWLKERVLDRESQVCFLKECYGEEWDDEDGGLREL</sequence>
<organism evidence="2 3">
    <name type="scientific">Curvularia kusanoi</name>
    <name type="common">Cochliobolus kusanoi</name>
    <dbReference type="NCBI Taxonomy" id="90978"/>
    <lineage>
        <taxon>Eukaryota</taxon>
        <taxon>Fungi</taxon>
        <taxon>Dikarya</taxon>
        <taxon>Ascomycota</taxon>
        <taxon>Pezizomycotina</taxon>
        <taxon>Dothideomycetes</taxon>
        <taxon>Pleosporomycetidae</taxon>
        <taxon>Pleosporales</taxon>
        <taxon>Pleosporineae</taxon>
        <taxon>Pleosporaceae</taxon>
        <taxon>Curvularia</taxon>
    </lineage>
</organism>
<reference evidence="2" key="1">
    <citation type="submission" date="2019-04" db="EMBL/GenBank/DDBJ databases">
        <title>Sequencing of skin fungus with MAO and IRED activity.</title>
        <authorList>
            <person name="Marsaioli A.J."/>
            <person name="Bonatto J.M.C."/>
            <person name="Reis Junior O."/>
        </authorList>
    </citation>
    <scope>NUCLEOTIDE SEQUENCE</scope>
    <source>
        <strain evidence="2">30M1</strain>
    </source>
</reference>
<dbReference type="OrthoDB" id="9978204at2759"/>
<dbReference type="Proteomes" id="UP000801428">
    <property type="component" value="Unassembled WGS sequence"/>
</dbReference>
<protein>
    <recommendedName>
        <fullName evidence="1">Mnd1 HTH domain-containing protein</fullName>
    </recommendedName>
</protein>
<feature type="domain" description="Mnd1 HTH" evidence="1">
    <location>
        <begin position="15"/>
        <end position="73"/>
    </location>
</feature>
<dbReference type="InterPro" id="IPR040453">
    <property type="entry name" value="Mnd1_HTH"/>
</dbReference>